<sequence>MSTGIEIVGTVAALYQLINASAGLISEIKAVYNGEPTADNHLEEHVKNLKQACALAKARYQTGDSFEKLSDGERRVRKTADKCQASAQVLLDELRYVRKEQKSNDCMAAVAYVVKSKVHRKKIERMDARFKNNQQELQTILQSEILSQNMAMQDLQIEGFENLEDDIQILVTQMSQGFFDLERFIKAQHEATNKLIETRLNATDNLIVQGGAQVQQVIKDLTTESQRKEFLESFRYPEINKRLNDVLDSSEACFDRVFASYESITRSDNTSMLSEGDSGHFSSEVSEGSRRDSDLSDIEADELRSIGRSWSNFIEWLRSSDSLFCVRGKPGSGKSTLMKFVIDNKNTRRLLEHQGSEVIIMTHFFWKIGSEVQNSIKGLLYSLVYQLLLRAENLQELAMSRHDSGPYRSHHDWSSRALKGFLQQLLETESRTLCVFIDGLDEVSNADGLHRLTQEIEEILKFPGIKICVSSRPEALIIKWLEKLNCPSILLEDLTRPEMKNYVHRDLDPFLSSGQLSFETHPYLSDEMVRKSQGVFLWLSLVLKSLIGGIHNGDSEQILIERLAELPSEMHDLYADIWDRLCQNSQVYRRDAVRFFQYALAERRQTVYFRPGVANELQSFFFWQPVLGQIALAGMPDAHDTFLKCKGSIDFMKLQQICDSTKTQIEIKCGGLLQIRKSEIPKGYNTFLTHHIDFIHRTAHDFFTETEAGKWIIEKNSTLQPSEVAVCAAKGMLCLHRIMSYQHSLVAHGDQIIGQIGHLVKYRKILDLPRAIEMLHVMQDFYVKNVISDINWNRETWEPKRHFLTCLTRSTAFHDFILSEIGRASSVKLATRILQELSCQKEDCTLKRVRLVGPLISLGADAHACAIYLRPVLDRKSYQEPLARRGTAFTNILKLCIMATFNQLNDDIVLATLVSEAIVSMAATCQNLNDATLLIFQVWETGRITLEDLIYISQETYSGTKCVVVFVEATLSFLLAHMFSKLKPFLKQITTLKDLSQSPDPKVRFIFTQDGQLDEWTCKRISSQKRCKELVDFLFVQGGSQSLASAFMEKSAKETREPFHHVTSLTKDLDWIPYDIESAMLSLSAEKLDFCTFQEAGIMPSPSRVQEWQKTRSCVYPNIIRDLSALVKE</sequence>
<dbReference type="EMBL" id="FCQH01000007">
    <property type="protein sequence ID" value="CVK95326.1"/>
    <property type="molecule type" value="Genomic_DNA"/>
</dbReference>
<evidence type="ECO:0000256" key="1">
    <source>
        <dbReference type="ARBA" id="ARBA00022737"/>
    </source>
</evidence>
<accession>A0A1L7TKK5</accession>
<dbReference type="PROSITE" id="PS50837">
    <property type="entry name" value="NACHT"/>
    <property type="match status" value="1"/>
</dbReference>
<evidence type="ECO:0000313" key="5">
    <source>
        <dbReference type="Proteomes" id="UP000184255"/>
    </source>
</evidence>
<dbReference type="InterPro" id="IPR056884">
    <property type="entry name" value="NPHP3-like_N"/>
</dbReference>
<evidence type="ECO:0000259" key="3">
    <source>
        <dbReference type="PROSITE" id="PS50837"/>
    </source>
</evidence>
<gene>
    <name evidence="4" type="ORF">FMAN_13445</name>
</gene>
<dbReference type="GeneID" id="65092694"/>
<dbReference type="PANTHER" id="PTHR10039">
    <property type="entry name" value="AMELOGENIN"/>
    <property type="match status" value="1"/>
</dbReference>
<comment type="caution">
    <text evidence="4">The sequence shown here is derived from an EMBL/GenBank/DDBJ whole genome shotgun (WGS) entry which is preliminary data.</text>
</comment>
<dbReference type="Proteomes" id="UP000184255">
    <property type="component" value="Unassembled WGS sequence"/>
</dbReference>
<dbReference type="InterPro" id="IPR007111">
    <property type="entry name" value="NACHT_NTPase"/>
</dbReference>
<organism evidence="4 5">
    <name type="scientific">Fusarium mangiferae</name>
    <name type="common">Mango malformation disease fungus</name>
    <dbReference type="NCBI Taxonomy" id="192010"/>
    <lineage>
        <taxon>Eukaryota</taxon>
        <taxon>Fungi</taxon>
        <taxon>Dikarya</taxon>
        <taxon>Ascomycota</taxon>
        <taxon>Pezizomycotina</taxon>
        <taxon>Sordariomycetes</taxon>
        <taxon>Hypocreomycetidae</taxon>
        <taxon>Hypocreales</taxon>
        <taxon>Nectriaceae</taxon>
        <taxon>Fusarium</taxon>
        <taxon>Fusarium fujikuroi species complex</taxon>
    </lineage>
</organism>
<keyword evidence="1" id="KW-0677">Repeat</keyword>
<protein>
    <submittedName>
        <fullName evidence="4">Related to small s protein</fullName>
    </submittedName>
</protein>
<reference evidence="5" key="1">
    <citation type="journal article" date="2016" name="Genome Biol. Evol.">
        <title>Comparative 'omics' of the Fusarium fujikuroi species complex highlights differences in genetic potential and metabolite synthesis.</title>
        <authorList>
            <person name="Niehaus E.-M."/>
            <person name="Muensterkoetter M."/>
            <person name="Proctor R.H."/>
            <person name="Brown D.W."/>
            <person name="Sharon A."/>
            <person name="Idan Y."/>
            <person name="Oren-Young L."/>
            <person name="Sieber C.M."/>
            <person name="Novak O."/>
            <person name="Pencik A."/>
            <person name="Tarkowska D."/>
            <person name="Hromadova K."/>
            <person name="Freeman S."/>
            <person name="Maymon M."/>
            <person name="Elazar M."/>
            <person name="Youssef S.A."/>
            <person name="El-Shabrawy E.S.M."/>
            <person name="Shalaby A.B.A."/>
            <person name="Houterman P."/>
            <person name="Brock N.L."/>
            <person name="Burkhardt I."/>
            <person name="Tsavkelova E.A."/>
            <person name="Dickschat J.S."/>
            <person name="Galuszka P."/>
            <person name="Gueldener U."/>
            <person name="Tudzynski B."/>
        </authorList>
    </citation>
    <scope>NUCLEOTIDE SEQUENCE [LARGE SCALE GENOMIC DNA]</scope>
    <source>
        <strain evidence="5">MRC7560</strain>
    </source>
</reference>
<proteinExistence type="predicted"/>
<dbReference type="SUPFAM" id="SSF52540">
    <property type="entry name" value="P-loop containing nucleoside triphosphate hydrolases"/>
    <property type="match status" value="1"/>
</dbReference>
<dbReference type="VEuPathDB" id="FungiDB:FMAN_13445"/>
<name>A0A1L7TKK5_FUSMA</name>
<dbReference type="AlphaFoldDB" id="A0A1L7TKK5"/>
<evidence type="ECO:0000256" key="2">
    <source>
        <dbReference type="SAM" id="MobiDB-lite"/>
    </source>
</evidence>
<dbReference type="Gene3D" id="3.40.50.300">
    <property type="entry name" value="P-loop containing nucleotide triphosphate hydrolases"/>
    <property type="match status" value="1"/>
</dbReference>
<dbReference type="Pfam" id="PF24883">
    <property type="entry name" value="NPHP3_N"/>
    <property type="match status" value="1"/>
</dbReference>
<keyword evidence="5" id="KW-1185">Reference proteome</keyword>
<dbReference type="PANTHER" id="PTHR10039:SF5">
    <property type="entry name" value="NACHT DOMAIN-CONTAINING PROTEIN"/>
    <property type="match status" value="1"/>
</dbReference>
<dbReference type="InterPro" id="IPR056693">
    <property type="entry name" value="DUF7791"/>
</dbReference>
<dbReference type="Pfam" id="PF25053">
    <property type="entry name" value="DUF7791"/>
    <property type="match status" value="1"/>
</dbReference>
<feature type="domain" description="NACHT" evidence="3">
    <location>
        <begin position="322"/>
        <end position="475"/>
    </location>
</feature>
<dbReference type="InterPro" id="IPR027417">
    <property type="entry name" value="P-loop_NTPase"/>
</dbReference>
<dbReference type="RefSeq" id="XP_041683330.1">
    <property type="nucleotide sequence ID" value="XM_041832914.1"/>
</dbReference>
<feature type="region of interest" description="Disordered" evidence="2">
    <location>
        <begin position="269"/>
        <end position="293"/>
    </location>
</feature>
<evidence type="ECO:0000313" key="4">
    <source>
        <dbReference type="EMBL" id="CVK95326.1"/>
    </source>
</evidence>